<reference evidence="1 2" key="1">
    <citation type="submission" date="2018-08" db="EMBL/GenBank/DDBJ databases">
        <title>Genome and evolution of the arbuscular mycorrhizal fungus Diversispora epigaea (formerly Glomus versiforme) and its bacterial endosymbionts.</title>
        <authorList>
            <person name="Sun X."/>
            <person name="Fei Z."/>
            <person name="Harrison M."/>
        </authorList>
    </citation>
    <scope>NUCLEOTIDE SEQUENCE [LARGE SCALE GENOMIC DNA]</scope>
    <source>
        <strain evidence="1 2">IT104</strain>
    </source>
</reference>
<proteinExistence type="predicted"/>
<evidence type="ECO:0000313" key="2">
    <source>
        <dbReference type="Proteomes" id="UP000266861"/>
    </source>
</evidence>
<dbReference type="OrthoDB" id="2488185at2759"/>
<accession>A0A397IQ69</accession>
<dbReference type="EMBL" id="PQFF01000186">
    <property type="protein sequence ID" value="RHZ76398.1"/>
    <property type="molecule type" value="Genomic_DNA"/>
</dbReference>
<organism evidence="1 2">
    <name type="scientific">Diversispora epigaea</name>
    <dbReference type="NCBI Taxonomy" id="1348612"/>
    <lineage>
        <taxon>Eukaryota</taxon>
        <taxon>Fungi</taxon>
        <taxon>Fungi incertae sedis</taxon>
        <taxon>Mucoromycota</taxon>
        <taxon>Glomeromycotina</taxon>
        <taxon>Glomeromycetes</taxon>
        <taxon>Diversisporales</taxon>
        <taxon>Diversisporaceae</taxon>
        <taxon>Diversispora</taxon>
    </lineage>
</organism>
<name>A0A397IQ69_9GLOM</name>
<keyword evidence="2" id="KW-1185">Reference proteome</keyword>
<sequence length="86" mass="10141">MIKAKKEKKLLKKERKLKVKEVFEEVELEKESNDDVGFDVPRIFFQIKIIDDEVLFGDIIFGEPSDQKELYVEFKGVGWKVLYGDD</sequence>
<evidence type="ECO:0000313" key="1">
    <source>
        <dbReference type="EMBL" id="RHZ76398.1"/>
    </source>
</evidence>
<protein>
    <submittedName>
        <fullName evidence="1">Uncharacterized protein</fullName>
    </submittedName>
</protein>
<gene>
    <name evidence="1" type="ORF">Glove_198g39</name>
</gene>
<comment type="caution">
    <text evidence="1">The sequence shown here is derived from an EMBL/GenBank/DDBJ whole genome shotgun (WGS) entry which is preliminary data.</text>
</comment>
<dbReference type="Proteomes" id="UP000266861">
    <property type="component" value="Unassembled WGS sequence"/>
</dbReference>
<dbReference type="AlphaFoldDB" id="A0A397IQ69"/>